<protein>
    <submittedName>
        <fullName evidence="2">Uncharacterized protein</fullName>
    </submittedName>
</protein>
<evidence type="ECO:0000313" key="2">
    <source>
        <dbReference type="EMBL" id="CAN98994.1"/>
    </source>
</evidence>
<dbReference type="AlphaFoldDB" id="A9G588"/>
<dbReference type="Proteomes" id="UP000002139">
    <property type="component" value="Chromosome"/>
</dbReference>
<reference evidence="2" key="1">
    <citation type="journal article" date="2007" name="Nat. Biotechnol.">
        <title>Complete genome sequence of the myxobacterium Sorangium cellulosum.</title>
        <authorList>
            <person name="Schneiker S."/>
            <person name="Perlova O."/>
            <person name="Kaiser O."/>
            <person name="Gerth K."/>
            <person name="Alici A."/>
            <person name="Altmeyer M.O."/>
            <person name="Bartels D."/>
            <person name="Bekel T."/>
            <person name="Beyer S."/>
            <person name="Bode E."/>
            <person name="Bode H.B."/>
            <person name="Bolten C.J."/>
            <person name="Choudhuri J.V."/>
            <person name="Doss S."/>
            <person name="Elnakady Y.A."/>
            <person name="Frank B."/>
            <person name="Gaigalat L."/>
            <person name="Goesmann A."/>
            <person name="Groeger C."/>
            <person name="Gross F."/>
            <person name="Jelsbak L."/>
            <person name="Jelsbak L."/>
            <person name="Kalinowski J."/>
            <person name="Kegler C."/>
            <person name="Knauber T."/>
            <person name="Konietzny S."/>
            <person name="Kopp M."/>
            <person name="Krause L."/>
            <person name="Krug D."/>
            <person name="Linke B."/>
            <person name="Mahmud T."/>
            <person name="Martinez-Arias R."/>
            <person name="McHardy A.C."/>
            <person name="Merai M."/>
            <person name="Meyer F."/>
            <person name="Mormann S."/>
            <person name="Munoz-Dorado J."/>
            <person name="Perez J."/>
            <person name="Pradella S."/>
            <person name="Rachid S."/>
            <person name="Raddatz G."/>
            <person name="Rosenau F."/>
            <person name="Rueckert C."/>
            <person name="Sasse F."/>
            <person name="Scharfe M."/>
            <person name="Schuster S.C."/>
            <person name="Suen G."/>
            <person name="Treuner-Lange A."/>
            <person name="Velicer G.J."/>
            <person name="Vorholter F.-J."/>
            <person name="Weissman K.J."/>
            <person name="Welch R.D."/>
            <person name="Wenzel S.C."/>
            <person name="Whitworth D.E."/>
            <person name="Wilhelm S."/>
            <person name="Wittmann C."/>
            <person name="Bloecker H."/>
            <person name="Puehler A."/>
            <person name="Mueller R."/>
        </authorList>
    </citation>
    <scope>NUCLEOTIDE SEQUENCE [LARGE SCALE GENOMIC DNA]</scope>
    <source>
        <strain evidence="2">So ce 56</strain>
    </source>
</reference>
<accession>A9G588</accession>
<dbReference type="STRING" id="448385.sce8822"/>
<gene>
    <name evidence="2" type="ordered locus">sce8822</name>
</gene>
<evidence type="ECO:0000256" key="1">
    <source>
        <dbReference type="SAM" id="MobiDB-lite"/>
    </source>
</evidence>
<sequence>MASMLASAGRGTARRLEPPARRRESDAARALAEPSVRSDSWSSAGVSTNLRQMISSSHGMNPARRRSYLAFVPVLTLGLVVACGGDDDGSGDSSSGSGGSSPSALEERLAACPDLSLTSDPSASACLVGTYEGTTPSGEACSLELGEAGAYEFTSPSLSVSHTAPDDTIFVFDHTSIGGYELLAWKVSDPISTETWYELDFEAHFGAGVDEATSKIQIEVTEYGEDTTTSVACVVDL</sequence>
<dbReference type="EMBL" id="AM746676">
    <property type="protein sequence ID" value="CAN98994.1"/>
    <property type="molecule type" value="Genomic_DNA"/>
</dbReference>
<dbReference type="KEGG" id="scl:sce8822"/>
<keyword evidence="3" id="KW-1185">Reference proteome</keyword>
<dbReference type="HOGENOM" id="CLU_1170053_0_0_7"/>
<name>A9G588_SORC5</name>
<organism evidence="2 3">
    <name type="scientific">Sorangium cellulosum (strain So ce56)</name>
    <name type="common">Polyangium cellulosum (strain So ce56)</name>
    <dbReference type="NCBI Taxonomy" id="448385"/>
    <lineage>
        <taxon>Bacteria</taxon>
        <taxon>Pseudomonadati</taxon>
        <taxon>Myxococcota</taxon>
        <taxon>Polyangia</taxon>
        <taxon>Polyangiales</taxon>
        <taxon>Polyangiaceae</taxon>
        <taxon>Sorangium</taxon>
    </lineage>
</organism>
<evidence type="ECO:0000313" key="3">
    <source>
        <dbReference type="Proteomes" id="UP000002139"/>
    </source>
</evidence>
<feature type="region of interest" description="Disordered" evidence="1">
    <location>
        <begin position="1"/>
        <end position="44"/>
    </location>
</feature>
<feature type="compositionally biased region" description="Basic and acidic residues" evidence="1">
    <location>
        <begin position="14"/>
        <end position="27"/>
    </location>
</feature>
<proteinExistence type="predicted"/>